<dbReference type="Gene3D" id="3.40.50.620">
    <property type="entry name" value="HUPs"/>
    <property type="match status" value="1"/>
</dbReference>
<dbReference type="PANTHER" id="PTHR38657">
    <property type="entry name" value="SLR1343 PROTEIN"/>
    <property type="match status" value="1"/>
</dbReference>
<gene>
    <name evidence="1" type="ORF">QWI16_09715</name>
</gene>
<dbReference type="InterPro" id="IPR014729">
    <property type="entry name" value="Rossmann-like_a/b/a_fold"/>
</dbReference>
<organism evidence="1 2">
    <name type="scientific">Gilvimarinus algae</name>
    <dbReference type="NCBI Taxonomy" id="3058037"/>
    <lineage>
        <taxon>Bacteria</taxon>
        <taxon>Pseudomonadati</taxon>
        <taxon>Pseudomonadota</taxon>
        <taxon>Gammaproteobacteria</taxon>
        <taxon>Cellvibrionales</taxon>
        <taxon>Cellvibrionaceae</taxon>
        <taxon>Gilvimarinus</taxon>
    </lineage>
</organism>
<dbReference type="PANTHER" id="PTHR38657:SF1">
    <property type="entry name" value="SLR1343 PROTEIN"/>
    <property type="match status" value="1"/>
</dbReference>
<dbReference type="SUPFAM" id="SSF48173">
    <property type="entry name" value="Cryptochrome/photolyase FAD-binding domain"/>
    <property type="match status" value="1"/>
</dbReference>
<dbReference type="Pfam" id="PF04244">
    <property type="entry name" value="DPRP"/>
    <property type="match status" value="1"/>
</dbReference>
<dbReference type="Gene3D" id="1.10.579.10">
    <property type="entry name" value="DNA Cyclobutane Dipyrimidine Photolyase, subunit A, domain 3"/>
    <property type="match status" value="1"/>
</dbReference>
<evidence type="ECO:0000313" key="1">
    <source>
        <dbReference type="EMBL" id="MDO3382451.1"/>
    </source>
</evidence>
<proteinExistence type="predicted"/>
<sequence>MFKPRYSTLRLILGDQLNALHSWFSGDKDDVLYVIAELRQETDYVPHHLQKVCGFFAAMEHFAHALQKAGFHVLHLTLDDTEQDDSLPALLARLCREYRCSEIEYQRPDEYRLAKQLAGMEIEATSVKCVDTEHFLLPFDELEQYFTANKHLTMEHFYRQMRRRFNLLMENDKPVGGQWNFDAANRGKLKPADLKEIPAPLLFETDISAIRARLERHKVRTIGELSEPFIWPVTRAQAKQLLSYFCQHLLPHFGRFQDAMTAHSPHGWSLYHSRLSFALNTKMLHPKQVIDAAINAYETSNGAIDIAQIEGFVRQILGWREYVRGVYWVNMPEYKQYNTLKASRPLPGYFWNGKTRMRCLEHAIGQSLTSAYAHHIQRLMVTGNFCLITGIDPDEVDQWYLGIYIDALEWVELPNTRGMTQFADQGIVATKPYAASGNYIQKMSDYCSGCHYRVKEKTTEDACPLNSLYWGFMHQHRDRLENNPRIGMVYRNWDKQSREMRDATLARAECCLDHIEEL</sequence>
<dbReference type="InterPro" id="IPR052551">
    <property type="entry name" value="UV-DNA_repair_photolyase"/>
</dbReference>
<dbReference type="InterPro" id="IPR036134">
    <property type="entry name" value="Crypto/Photolyase_FAD-like_sf"/>
</dbReference>
<name>A0ABT8TIE1_9GAMM</name>
<dbReference type="EMBL" id="JAULRT010000052">
    <property type="protein sequence ID" value="MDO3382451.1"/>
    <property type="molecule type" value="Genomic_DNA"/>
</dbReference>
<dbReference type="Gene3D" id="1.10.10.1710">
    <property type="entry name" value="Deoxyribodipyrimidine photolyase-related"/>
    <property type="match status" value="1"/>
</dbReference>
<reference evidence="1" key="1">
    <citation type="submission" date="2023-07" db="EMBL/GenBank/DDBJ databases">
        <title>Gilvimarinus algae sp. nov., isolated from the surface of Kelp.</title>
        <authorList>
            <person name="Sun Y.Y."/>
            <person name="Gong Y."/>
            <person name="Du Z.J."/>
        </authorList>
    </citation>
    <scope>NUCLEOTIDE SEQUENCE</scope>
    <source>
        <strain evidence="1">SDUM040014</strain>
    </source>
</reference>
<keyword evidence="2" id="KW-1185">Reference proteome</keyword>
<dbReference type="Gene3D" id="1.25.40.80">
    <property type="match status" value="1"/>
</dbReference>
<dbReference type="Proteomes" id="UP001168380">
    <property type="component" value="Unassembled WGS sequence"/>
</dbReference>
<dbReference type="RefSeq" id="WP_302712711.1">
    <property type="nucleotide sequence ID" value="NZ_JAULRT010000052.1"/>
</dbReference>
<evidence type="ECO:0000313" key="2">
    <source>
        <dbReference type="Proteomes" id="UP001168380"/>
    </source>
</evidence>
<dbReference type="InterPro" id="IPR007357">
    <property type="entry name" value="PhrB-like"/>
</dbReference>
<accession>A0ABT8TIE1</accession>
<comment type="caution">
    <text evidence="1">The sequence shown here is derived from an EMBL/GenBank/DDBJ whole genome shotgun (WGS) entry which is preliminary data.</text>
</comment>
<protein>
    <submittedName>
        <fullName evidence="1">Cryptochrome/photolyase family protein</fullName>
    </submittedName>
</protein>